<dbReference type="InterPro" id="IPR057840">
    <property type="entry name" value="FimV_N"/>
</dbReference>
<feature type="region of interest" description="Disordered" evidence="2">
    <location>
        <begin position="147"/>
        <end position="170"/>
    </location>
</feature>
<dbReference type="Pfam" id="PF25800">
    <property type="entry name" value="FimV_N"/>
    <property type="match status" value="1"/>
</dbReference>
<feature type="chain" id="PRO_5036718145" evidence="3">
    <location>
        <begin position="27"/>
        <end position="432"/>
    </location>
</feature>
<proteinExistence type="predicted"/>
<dbReference type="Gene3D" id="3.10.350.10">
    <property type="entry name" value="LysM domain"/>
    <property type="match status" value="1"/>
</dbReference>
<keyword evidence="1" id="KW-0175">Coiled coil</keyword>
<dbReference type="CDD" id="cd00118">
    <property type="entry name" value="LysM"/>
    <property type="match status" value="1"/>
</dbReference>
<keyword evidence="3" id="KW-0732">Signal</keyword>
<dbReference type="EMBL" id="WTVM01000099">
    <property type="protein sequence ID" value="NMG04183.1"/>
    <property type="molecule type" value="Genomic_DNA"/>
</dbReference>
<evidence type="ECO:0000256" key="1">
    <source>
        <dbReference type="SAM" id="Coils"/>
    </source>
</evidence>
<gene>
    <name evidence="5" type="ORF">GPA21_14585</name>
</gene>
<name>A0A972F8M4_9RHOO</name>
<dbReference type="PROSITE" id="PS51782">
    <property type="entry name" value="LYSM"/>
    <property type="match status" value="1"/>
</dbReference>
<dbReference type="NCBIfam" id="TIGR03505">
    <property type="entry name" value="FimV_core"/>
    <property type="match status" value="1"/>
</dbReference>
<sequence length="432" mass="45654">MTSMKTTLKATLVATAIATLPLSSFAAGLGGLNVLSGLGQPLRAEIEVQATPEELRTLSARVAPPDAFVRANVGYSPIMSALNFSIETRGNRSVVRVTSDRPIDEPFLEMLVELNWSEGRLLRQYTFLLDPVELARPPVAAATIDRPSAAPAVAPRPAPTPRPAAAAAGSQYQVARGDTLHGIATRNRPANTTVEQMMIALLRQNPAAFVDGNINRLRAGAILTIPESSAVQGITANDARREVVAQTTDFEAYRRGLATAVAERPAAPAPTDAREQVGEIVPRVAEPQAADLPRDRVEVSGAAQEGVDGDRAARLQALEEELVARERSLEEAYDRLSELEQSIRDLQGLIELRNTALAQMQEQLAAAGVTEPAAPPIAAEPESEAPPAAVESELEAPALAEADVGDVPLDAAELDVADLPDLDALLADADVA</sequence>
<protein>
    <submittedName>
        <fullName evidence="5">Pilus assembly protein</fullName>
    </submittedName>
</protein>
<dbReference type="Proteomes" id="UP000599523">
    <property type="component" value="Unassembled WGS sequence"/>
</dbReference>
<dbReference type="AlphaFoldDB" id="A0A972F8M4"/>
<dbReference type="InterPro" id="IPR020012">
    <property type="entry name" value="LysM_FimV"/>
</dbReference>
<feature type="non-terminal residue" evidence="5">
    <location>
        <position position="432"/>
    </location>
</feature>
<evidence type="ECO:0000256" key="2">
    <source>
        <dbReference type="SAM" id="MobiDB-lite"/>
    </source>
</evidence>
<evidence type="ECO:0000259" key="4">
    <source>
        <dbReference type="PROSITE" id="PS51782"/>
    </source>
</evidence>
<organism evidence="5 6">
    <name type="scientific">Azoarcus taiwanensis</name>
    <dbReference type="NCBI Taxonomy" id="666964"/>
    <lineage>
        <taxon>Bacteria</taxon>
        <taxon>Pseudomonadati</taxon>
        <taxon>Pseudomonadota</taxon>
        <taxon>Betaproteobacteria</taxon>
        <taxon>Rhodocyclales</taxon>
        <taxon>Zoogloeaceae</taxon>
        <taxon>Azoarcus</taxon>
    </lineage>
</organism>
<dbReference type="InterPro" id="IPR036779">
    <property type="entry name" value="LysM_dom_sf"/>
</dbReference>
<feature type="coiled-coil region" evidence="1">
    <location>
        <begin position="312"/>
        <end position="349"/>
    </location>
</feature>
<evidence type="ECO:0000313" key="6">
    <source>
        <dbReference type="Proteomes" id="UP000599523"/>
    </source>
</evidence>
<keyword evidence="6" id="KW-1185">Reference proteome</keyword>
<evidence type="ECO:0000313" key="5">
    <source>
        <dbReference type="EMBL" id="NMG04183.1"/>
    </source>
</evidence>
<feature type="domain" description="LysM" evidence="4">
    <location>
        <begin position="170"/>
        <end position="225"/>
    </location>
</feature>
<comment type="caution">
    <text evidence="5">The sequence shown here is derived from an EMBL/GenBank/DDBJ whole genome shotgun (WGS) entry which is preliminary data.</text>
</comment>
<feature type="compositionally biased region" description="Low complexity" evidence="2">
    <location>
        <begin position="376"/>
        <end position="402"/>
    </location>
</feature>
<feature type="signal peptide" evidence="3">
    <location>
        <begin position="1"/>
        <end position="26"/>
    </location>
</feature>
<dbReference type="InterPro" id="IPR018392">
    <property type="entry name" value="LysM"/>
</dbReference>
<reference evidence="5" key="1">
    <citation type="submission" date="2019-12" db="EMBL/GenBank/DDBJ databases">
        <title>Comparative genomics gives insights into the taxonomy of the Azoarcus-Aromatoleum group and reveals separate origins of nif in the plant-associated Azoarcus and non-plant-associated Aromatoleum sub-groups.</title>
        <authorList>
            <person name="Lafos M."/>
            <person name="Maluk M."/>
            <person name="Batista M."/>
            <person name="Junghare M."/>
            <person name="Carmona M."/>
            <person name="Faoro H."/>
            <person name="Cruz L.M."/>
            <person name="Battistoni F."/>
            <person name="De Souza E."/>
            <person name="Pedrosa F."/>
            <person name="Chen W.-M."/>
            <person name="Poole P.S."/>
            <person name="Dixon R.A."/>
            <person name="James E.K."/>
        </authorList>
    </citation>
    <scope>NUCLEOTIDE SEQUENCE</scope>
    <source>
        <strain evidence="5">NSC3</strain>
    </source>
</reference>
<accession>A0A972F8M4</accession>
<feature type="region of interest" description="Disordered" evidence="2">
    <location>
        <begin position="369"/>
        <end position="402"/>
    </location>
</feature>
<evidence type="ECO:0000256" key="3">
    <source>
        <dbReference type="SAM" id="SignalP"/>
    </source>
</evidence>